<gene>
    <name evidence="8" type="ORF">GCM10007940_31230</name>
</gene>
<keyword evidence="3 6" id="KW-0812">Transmembrane</keyword>
<dbReference type="RefSeq" id="WP_235295196.1">
    <property type="nucleotide sequence ID" value="NZ_BSOH01000021.1"/>
</dbReference>
<keyword evidence="5 6" id="KW-0472">Membrane</keyword>
<keyword evidence="9" id="KW-1185">Reference proteome</keyword>
<dbReference type="Pfam" id="PF02687">
    <property type="entry name" value="FtsX"/>
    <property type="match status" value="1"/>
</dbReference>
<protein>
    <submittedName>
        <fullName evidence="8">Peptide ABC transporter permease</fullName>
    </submittedName>
</protein>
<keyword evidence="2" id="KW-1003">Cell membrane</keyword>
<dbReference type="InterPro" id="IPR051125">
    <property type="entry name" value="ABC-4/HrtB_transporter"/>
</dbReference>
<name>A0AA37WFE4_9BACT</name>
<evidence type="ECO:0000256" key="5">
    <source>
        <dbReference type="ARBA" id="ARBA00023136"/>
    </source>
</evidence>
<reference evidence="8" key="2">
    <citation type="submission" date="2023-01" db="EMBL/GenBank/DDBJ databases">
        <title>Draft genome sequence of Portibacter lacus strain NBRC 108769.</title>
        <authorList>
            <person name="Sun Q."/>
            <person name="Mori K."/>
        </authorList>
    </citation>
    <scope>NUCLEOTIDE SEQUENCE</scope>
    <source>
        <strain evidence="8">NBRC 108769</strain>
    </source>
</reference>
<evidence type="ECO:0000256" key="4">
    <source>
        <dbReference type="ARBA" id="ARBA00022989"/>
    </source>
</evidence>
<comment type="subcellular location">
    <subcellularLocation>
        <location evidence="1">Cell membrane</location>
        <topology evidence="1">Multi-pass membrane protein</topology>
    </subcellularLocation>
</comment>
<evidence type="ECO:0000313" key="8">
    <source>
        <dbReference type="EMBL" id="GLR18507.1"/>
    </source>
</evidence>
<evidence type="ECO:0000256" key="6">
    <source>
        <dbReference type="SAM" id="Phobius"/>
    </source>
</evidence>
<feature type="transmembrane region" description="Helical" evidence="6">
    <location>
        <begin position="327"/>
        <end position="358"/>
    </location>
</feature>
<feature type="transmembrane region" description="Helical" evidence="6">
    <location>
        <begin position="286"/>
        <end position="307"/>
    </location>
</feature>
<reference evidence="8" key="1">
    <citation type="journal article" date="2014" name="Int. J. Syst. Evol. Microbiol.">
        <title>Complete genome sequence of Corynebacterium casei LMG S-19264T (=DSM 44701T), isolated from a smear-ripened cheese.</title>
        <authorList>
            <consortium name="US DOE Joint Genome Institute (JGI-PGF)"/>
            <person name="Walter F."/>
            <person name="Albersmeier A."/>
            <person name="Kalinowski J."/>
            <person name="Ruckert C."/>
        </authorList>
    </citation>
    <scope>NUCLEOTIDE SEQUENCE</scope>
    <source>
        <strain evidence="8">NBRC 108769</strain>
    </source>
</reference>
<evidence type="ECO:0000256" key="2">
    <source>
        <dbReference type="ARBA" id="ARBA00022475"/>
    </source>
</evidence>
<dbReference type="AlphaFoldDB" id="A0AA37WFE4"/>
<sequence>MNNLMLTWKNLLHRPLNLLLNVLLFALGVGLISLLIQVNTQLKEQFDRNQAEIDMVIGAKGSPLQMILCNMYHIDNPTGNIGVGEAKPFLNPKHPYLKTNIPLSLGDSYSQFRIVGTLPGILDLYAASIETGEMWKDAFDVVIGKAVAETAGLKVGSEFDSSHGFNDDDGMTHEHDTKFKVVGILEATGSVIDQLILTSPNTIWEVHEHDHSAEKMDNILTAEQLMQYEDKEITSILVQFKSRKSIPALNMPRAINSNTDMMAASPVYEINRLYSMIGIGVETLRYLALILIIVSALSIFISLFNSLKERKYELAVMRVLGSGRTRLFSLILMEGLLIAIIGTILGLAIAHIGMYFVANGMEGSYKYSFSGLRFFKEEAYLALGALAIGILAAVIPAIKAAKTNIHETLNG</sequence>
<proteinExistence type="predicted"/>
<feature type="transmembrane region" description="Helical" evidence="6">
    <location>
        <begin position="20"/>
        <end position="38"/>
    </location>
</feature>
<feature type="domain" description="ABC3 transporter permease C-terminal" evidence="7">
    <location>
        <begin position="287"/>
        <end position="405"/>
    </location>
</feature>
<accession>A0AA37WFE4</accession>
<evidence type="ECO:0000256" key="3">
    <source>
        <dbReference type="ARBA" id="ARBA00022692"/>
    </source>
</evidence>
<dbReference type="PANTHER" id="PTHR43738:SF2">
    <property type="entry name" value="ABC TRANSPORTER PERMEASE"/>
    <property type="match status" value="1"/>
</dbReference>
<dbReference type="GO" id="GO:0005886">
    <property type="term" value="C:plasma membrane"/>
    <property type="evidence" value="ECO:0007669"/>
    <property type="project" value="UniProtKB-SubCell"/>
</dbReference>
<feature type="transmembrane region" description="Helical" evidence="6">
    <location>
        <begin position="379"/>
        <end position="398"/>
    </location>
</feature>
<dbReference type="InterPro" id="IPR003838">
    <property type="entry name" value="ABC3_permease_C"/>
</dbReference>
<evidence type="ECO:0000256" key="1">
    <source>
        <dbReference type="ARBA" id="ARBA00004651"/>
    </source>
</evidence>
<dbReference type="PANTHER" id="PTHR43738">
    <property type="entry name" value="ABC TRANSPORTER, MEMBRANE PROTEIN"/>
    <property type="match status" value="1"/>
</dbReference>
<organism evidence="8 9">
    <name type="scientific">Portibacter lacus</name>
    <dbReference type="NCBI Taxonomy" id="1099794"/>
    <lineage>
        <taxon>Bacteria</taxon>
        <taxon>Pseudomonadati</taxon>
        <taxon>Bacteroidota</taxon>
        <taxon>Saprospiria</taxon>
        <taxon>Saprospirales</taxon>
        <taxon>Haliscomenobacteraceae</taxon>
        <taxon>Portibacter</taxon>
    </lineage>
</organism>
<evidence type="ECO:0000259" key="7">
    <source>
        <dbReference type="Pfam" id="PF02687"/>
    </source>
</evidence>
<dbReference type="Proteomes" id="UP001156666">
    <property type="component" value="Unassembled WGS sequence"/>
</dbReference>
<evidence type="ECO:0000313" key="9">
    <source>
        <dbReference type="Proteomes" id="UP001156666"/>
    </source>
</evidence>
<dbReference type="EMBL" id="BSOH01000021">
    <property type="protein sequence ID" value="GLR18507.1"/>
    <property type="molecule type" value="Genomic_DNA"/>
</dbReference>
<comment type="caution">
    <text evidence="8">The sequence shown here is derived from an EMBL/GenBank/DDBJ whole genome shotgun (WGS) entry which is preliminary data.</text>
</comment>
<keyword evidence="4 6" id="KW-1133">Transmembrane helix</keyword>